<feature type="domain" description="Terminase large subunit gp17-like C-terminal" evidence="2">
    <location>
        <begin position="334"/>
        <end position="483"/>
    </location>
</feature>
<dbReference type="EMBL" id="JACHIP010000002">
    <property type="protein sequence ID" value="MBB5057237.1"/>
    <property type="molecule type" value="Genomic_DNA"/>
</dbReference>
<dbReference type="Gene3D" id="3.40.50.300">
    <property type="entry name" value="P-loop containing nucleotide triphosphate hydrolases"/>
    <property type="match status" value="1"/>
</dbReference>
<dbReference type="Proteomes" id="UP000540989">
    <property type="component" value="Unassembled WGS sequence"/>
</dbReference>
<protein>
    <recommendedName>
        <fullName evidence="2">Terminase large subunit gp17-like C-terminal domain-containing protein</fullName>
    </recommendedName>
</protein>
<reference evidence="3 4" key="1">
    <citation type="submission" date="2020-08" db="EMBL/GenBank/DDBJ databases">
        <title>Genomic Encyclopedia of Type Strains, Phase IV (KMG-V): Genome sequencing to study the core and pangenomes of soil and plant-associated prokaryotes.</title>
        <authorList>
            <person name="Whitman W."/>
        </authorList>
    </citation>
    <scope>NUCLEOTIDE SEQUENCE [LARGE SCALE GENOMIC DNA]</scope>
    <source>
        <strain evidence="3 4">M8UP14</strain>
    </source>
</reference>
<evidence type="ECO:0000256" key="1">
    <source>
        <dbReference type="ARBA" id="ARBA00022612"/>
    </source>
</evidence>
<evidence type="ECO:0000313" key="4">
    <source>
        <dbReference type="Proteomes" id="UP000540989"/>
    </source>
</evidence>
<sequence>MGELLNHPTIQGDNRPPFIFLAHELLHIRDRFGAKRPLTANAAQRAYEENRAAGNIVLKARQMGITTWIAGRFFLKTITSRGTLTVLVAQTRDAAEAIFKIVQKFWEGLDEELREGALKRSVANVGGMRFPALDSEFRVLSASDPNAGRGLSMQNLHCSEVARWTGNAAATLAGLRAALAPGGECVLESTPNGAYGCFYEEWIKSIDPGNLDSDQRRVLSGASVRHFFPWWLEEAYTGSPVADPTPEETELMARHSLTPEQIGFRRGLEASYQRLRSQEYTEDPETCFRATGDCCFDIDAIDTRLAELGPPPNTRRGGALHLWLPPLPGGKYIVGVDTAGGGTDGDFAAVQVIDLESGLQCAELQERLKTIDLARAAAELAREYNHAVIAVERNNHGSGVLAHLQSVESYTNLYANAGEPGWPTNTATKPLMVSRMGAILAESPGIFLSSRLLAECRTFVAFANGRTGAASGSHDDCFMAMAVAQSVRRELLAGK</sequence>
<dbReference type="Gene3D" id="3.30.420.240">
    <property type="match status" value="1"/>
</dbReference>
<evidence type="ECO:0000259" key="2">
    <source>
        <dbReference type="Pfam" id="PF17289"/>
    </source>
</evidence>
<dbReference type="InterPro" id="IPR035421">
    <property type="entry name" value="Terminase_6C"/>
</dbReference>
<evidence type="ECO:0000313" key="3">
    <source>
        <dbReference type="EMBL" id="MBB5057237.1"/>
    </source>
</evidence>
<dbReference type="RefSeq" id="WP_246408920.1">
    <property type="nucleotide sequence ID" value="NZ_JACHIP010000002.1"/>
</dbReference>
<dbReference type="AlphaFoldDB" id="A0A7W7ZCH4"/>
<keyword evidence="1" id="KW-1188">Viral release from host cell</keyword>
<dbReference type="InterPro" id="IPR027417">
    <property type="entry name" value="P-loop_NTPase"/>
</dbReference>
<name>A0A7W7ZCH4_9BACT</name>
<keyword evidence="4" id="KW-1185">Reference proteome</keyword>
<dbReference type="Pfam" id="PF17289">
    <property type="entry name" value="Terminase_6C"/>
    <property type="match status" value="1"/>
</dbReference>
<comment type="caution">
    <text evidence="3">The sequence shown here is derived from an EMBL/GenBank/DDBJ whole genome shotgun (WGS) entry which is preliminary data.</text>
</comment>
<gene>
    <name evidence="3" type="ORF">HDF16_001922</name>
</gene>
<accession>A0A7W7ZCH4</accession>
<organism evidence="3 4">
    <name type="scientific">Granulicella aggregans</name>
    <dbReference type="NCBI Taxonomy" id="474949"/>
    <lineage>
        <taxon>Bacteria</taxon>
        <taxon>Pseudomonadati</taxon>
        <taxon>Acidobacteriota</taxon>
        <taxon>Terriglobia</taxon>
        <taxon>Terriglobales</taxon>
        <taxon>Acidobacteriaceae</taxon>
        <taxon>Granulicella</taxon>
    </lineage>
</organism>
<proteinExistence type="predicted"/>